<keyword evidence="1" id="KW-0472">Membrane</keyword>
<evidence type="ECO:0000256" key="1">
    <source>
        <dbReference type="SAM" id="Phobius"/>
    </source>
</evidence>
<gene>
    <name evidence="2" type="ORF">VZ94_01965</name>
</gene>
<name>A0A0F3IMT1_9GAMM</name>
<protein>
    <submittedName>
        <fullName evidence="2">Uncharacterized protein</fullName>
    </submittedName>
</protein>
<keyword evidence="1" id="KW-0812">Transmembrane</keyword>
<sequence>MILYYLSGYKKQNWVLLIAGYVFYGAWDIRFLYLVSLSTVLDYCTGLMIGQGSMSLTQRLAPTCHLLGFCLLFLLPNWQDVTWSQAFLSSNNLATLLTPSDFGVNVLLLTCCLLITAHGLYPILAQLPEQKKKVIFPAL</sequence>
<dbReference type="AlphaFoldDB" id="A0A0F3IMT1"/>
<organism evidence="2 3">
    <name type="scientific">Methylocucumis oryzae</name>
    <dbReference type="NCBI Taxonomy" id="1632867"/>
    <lineage>
        <taxon>Bacteria</taxon>
        <taxon>Pseudomonadati</taxon>
        <taxon>Pseudomonadota</taxon>
        <taxon>Gammaproteobacteria</taxon>
        <taxon>Methylococcales</taxon>
        <taxon>Methylococcaceae</taxon>
        <taxon>Methylocucumis</taxon>
    </lineage>
</organism>
<dbReference type="Proteomes" id="UP000033684">
    <property type="component" value="Unassembled WGS sequence"/>
</dbReference>
<comment type="caution">
    <text evidence="2">The sequence shown here is derived from an EMBL/GenBank/DDBJ whole genome shotgun (WGS) entry which is preliminary data.</text>
</comment>
<evidence type="ECO:0000313" key="2">
    <source>
        <dbReference type="EMBL" id="KJV07843.1"/>
    </source>
</evidence>
<keyword evidence="1" id="KW-1133">Transmembrane helix</keyword>
<evidence type="ECO:0000313" key="3">
    <source>
        <dbReference type="Proteomes" id="UP000033684"/>
    </source>
</evidence>
<reference evidence="2 3" key="2">
    <citation type="journal article" date="2016" name="Microb. Ecol.">
        <title>Genome Characteristics of a Novel Type I Methanotroph (Sn10-6) Isolated from a Flooded Indian Rice Field.</title>
        <authorList>
            <person name="Rahalkar M.C."/>
            <person name="Pandit P.S."/>
            <person name="Dhakephalkar P.K."/>
            <person name="Pore S."/>
            <person name="Arora P."/>
            <person name="Kapse N."/>
        </authorList>
    </citation>
    <scope>NUCLEOTIDE SEQUENCE [LARGE SCALE GENOMIC DNA]</scope>
    <source>
        <strain evidence="2 3">Sn10-6</strain>
    </source>
</reference>
<feature type="transmembrane region" description="Helical" evidence="1">
    <location>
        <begin position="102"/>
        <end position="124"/>
    </location>
</feature>
<dbReference type="EMBL" id="LAJX01000015">
    <property type="protein sequence ID" value="KJV07843.1"/>
    <property type="molecule type" value="Genomic_DNA"/>
</dbReference>
<proteinExistence type="predicted"/>
<accession>A0A0F3IMT1</accession>
<reference evidence="3" key="1">
    <citation type="submission" date="2015-03" db="EMBL/GenBank/DDBJ databases">
        <title>Draft genome sequence of a novel methanotroph (Sn10-6) isolated from flooded ricefield rhizosphere in India.</title>
        <authorList>
            <person name="Pandit P.S."/>
            <person name="Pore S.D."/>
            <person name="Arora P."/>
            <person name="Kapse N.G."/>
            <person name="Dhakephalkar P.K."/>
            <person name="Rahalkar M.C."/>
        </authorList>
    </citation>
    <scope>NUCLEOTIDE SEQUENCE [LARGE SCALE GENOMIC DNA]</scope>
    <source>
        <strain evidence="3">Sn10-6</strain>
    </source>
</reference>
<feature type="transmembrane region" description="Helical" evidence="1">
    <location>
        <begin position="14"/>
        <end position="35"/>
    </location>
</feature>
<dbReference type="RefSeq" id="WP_045777944.1">
    <property type="nucleotide sequence ID" value="NZ_LAJX01000015.1"/>
</dbReference>
<keyword evidence="3" id="KW-1185">Reference proteome</keyword>